<name>A0A7T7CGZ7_9BACI</name>
<evidence type="ECO:0000313" key="3">
    <source>
        <dbReference type="EMBL" id="QQK81634.1"/>
    </source>
</evidence>
<evidence type="ECO:0000313" key="4">
    <source>
        <dbReference type="Proteomes" id="UP000595349"/>
    </source>
</evidence>
<protein>
    <submittedName>
        <fullName evidence="3">LPXTG cell wall anchor domain-containing protein</fullName>
    </submittedName>
</protein>
<dbReference type="Proteomes" id="UP000595349">
    <property type="component" value="Chromosome"/>
</dbReference>
<evidence type="ECO:0000256" key="2">
    <source>
        <dbReference type="SAM" id="Phobius"/>
    </source>
</evidence>
<evidence type="ECO:0000256" key="1">
    <source>
        <dbReference type="SAM" id="MobiDB-lite"/>
    </source>
</evidence>
<reference evidence="3 4" key="1">
    <citation type="submission" date="2020-06" db="EMBL/GenBank/DDBJ databases">
        <title>Genomic analysis of Salicibibacter sp. NKC21-4.</title>
        <authorList>
            <person name="Oh Y.J."/>
        </authorList>
    </citation>
    <scope>NUCLEOTIDE SEQUENCE [LARGE SCALE GENOMIC DNA]</scope>
    <source>
        <strain evidence="3 4">NKC21-4</strain>
    </source>
</reference>
<accession>A0A7T7CGZ7</accession>
<gene>
    <name evidence="3" type="ORF">HUG20_18075</name>
</gene>
<dbReference type="KEGG" id="scib:HUG20_18075"/>
<feature type="transmembrane region" description="Helical" evidence="2">
    <location>
        <begin position="246"/>
        <end position="267"/>
    </location>
</feature>
<dbReference type="NCBIfam" id="TIGR01167">
    <property type="entry name" value="LPXTG_anchor"/>
    <property type="match status" value="1"/>
</dbReference>
<sequence>MEKYHLRLFILLFIDLIFVLLMAIFSSDLQASDQQEQIDSTFEIDIGTFPSSAFIGGSNFAPGDQIQSGIDVQNRGQYDFEYTMTVYREYGSERLYDILNVEIEHEGSIIFAGPLKDLDVGMGVLKSGDEDHLHVTVHLPLHAGNEYQGLEAVAAFDFVAQGAPGDDDEPLSPTEPPGIDPDPRGTWSSDDTSSATKESGMDTRSSIEKSWEDIQDTFQDAIQPLVTRTGMGESDSRSGGLLPETASHWLVLLILGLLVIIMGIYLLKRQKKNIKA</sequence>
<organism evidence="3 4">
    <name type="scientific">Salicibibacter cibi</name>
    <dbReference type="NCBI Taxonomy" id="2743001"/>
    <lineage>
        <taxon>Bacteria</taxon>
        <taxon>Bacillati</taxon>
        <taxon>Bacillota</taxon>
        <taxon>Bacilli</taxon>
        <taxon>Bacillales</taxon>
        <taxon>Bacillaceae</taxon>
        <taxon>Salicibibacter</taxon>
    </lineage>
</organism>
<feature type="region of interest" description="Disordered" evidence="1">
    <location>
        <begin position="161"/>
        <end position="207"/>
    </location>
</feature>
<proteinExistence type="predicted"/>
<keyword evidence="4" id="KW-1185">Reference proteome</keyword>
<dbReference type="AlphaFoldDB" id="A0A7T7CGZ7"/>
<feature type="transmembrane region" description="Helical" evidence="2">
    <location>
        <begin position="7"/>
        <end position="25"/>
    </location>
</feature>
<keyword evidence="2" id="KW-0472">Membrane</keyword>
<keyword evidence="2" id="KW-0812">Transmembrane</keyword>
<keyword evidence="2" id="KW-1133">Transmembrane helix</keyword>
<dbReference type="EMBL" id="CP054706">
    <property type="protein sequence ID" value="QQK81634.1"/>
    <property type="molecule type" value="Genomic_DNA"/>
</dbReference>
<feature type="compositionally biased region" description="Polar residues" evidence="1">
    <location>
        <begin position="186"/>
        <end position="197"/>
    </location>
</feature>
<dbReference type="RefSeq" id="WP_200086165.1">
    <property type="nucleotide sequence ID" value="NZ_CP054706.1"/>
</dbReference>